<dbReference type="Proteomes" id="UP000178449">
    <property type="component" value="Unassembled WGS sequence"/>
</dbReference>
<name>A0A1F6GB78_9PROT</name>
<gene>
    <name evidence="1" type="ORF">A2527_07540</name>
</gene>
<reference evidence="1 2" key="1">
    <citation type="journal article" date="2016" name="Nat. Commun.">
        <title>Thousands of microbial genomes shed light on interconnected biogeochemical processes in an aquifer system.</title>
        <authorList>
            <person name="Anantharaman K."/>
            <person name="Brown C.T."/>
            <person name="Hug L.A."/>
            <person name="Sharon I."/>
            <person name="Castelle C.J."/>
            <person name="Probst A.J."/>
            <person name="Thomas B.C."/>
            <person name="Singh A."/>
            <person name="Wilkins M.J."/>
            <person name="Karaoz U."/>
            <person name="Brodie E.L."/>
            <person name="Williams K.H."/>
            <person name="Hubbard S.S."/>
            <person name="Banfield J.F."/>
        </authorList>
    </citation>
    <scope>NUCLEOTIDE SEQUENCE [LARGE SCALE GENOMIC DNA]</scope>
</reference>
<proteinExistence type="predicted"/>
<comment type="caution">
    <text evidence="1">The sequence shown here is derived from an EMBL/GenBank/DDBJ whole genome shotgun (WGS) entry which is preliminary data.</text>
</comment>
<dbReference type="EMBL" id="MFNE01000024">
    <property type="protein sequence ID" value="OGG95365.1"/>
    <property type="molecule type" value="Genomic_DNA"/>
</dbReference>
<protein>
    <submittedName>
        <fullName evidence="1">Uncharacterized protein</fullName>
    </submittedName>
</protein>
<dbReference type="STRING" id="1817772.A2527_07540"/>
<sequence>MSGEPKLTCIFEDQLTPSKSNKKAVAWKKKITEGIERDSAKYEERSSRYQAETLEYAKKSILR</sequence>
<evidence type="ECO:0000313" key="1">
    <source>
        <dbReference type="EMBL" id="OGG95365.1"/>
    </source>
</evidence>
<dbReference type="AlphaFoldDB" id="A0A1F6GB78"/>
<evidence type="ECO:0000313" key="2">
    <source>
        <dbReference type="Proteomes" id="UP000178449"/>
    </source>
</evidence>
<accession>A0A1F6GB78</accession>
<organism evidence="1 2">
    <name type="scientific">Candidatus Lambdaproteobacteria bacterium RIFOXYD2_FULL_50_16</name>
    <dbReference type="NCBI Taxonomy" id="1817772"/>
    <lineage>
        <taxon>Bacteria</taxon>
        <taxon>Pseudomonadati</taxon>
        <taxon>Pseudomonadota</taxon>
        <taxon>Candidatus Lambdaproteobacteria</taxon>
    </lineage>
</organism>